<feature type="domain" description="PAC" evidence="3">
    <location>
        <begin position="252"/>
        <end position="305"/>
    </location>
</feature>
<name>A0A2N4UKX8_9BURK</name>
<dbReference type="Pfam" id="PF08448">
    <property type="entry name" value="PAS_4"/>
    <property type="match status" value="1"/>
</dbReference>
<keyword evidence="1" id="KW-0472">Membrane</keyword>
<evidence type="ECO:0000313" key="6">
    <source>
        <dbReference type="EMBL" id="PLC55676.1"/>
    </source>
</evidence>
<feature type="domain" description="EAL" evidence="4">
    <location>
        <begin position="479"/>
        <end position="732"/>
    </location>
</feature>
<evidence type="ECO:0000259" key="3">
    <source>
        <dbReference type="PROSITE" id="PS50113"/>
    </source>
</evidence>
<feature type="domain" description="PAS" evidence="2">
    <location>
        <begin position="174"/>
        <end position="247"/>
    </location>
</feature>
<dbReference type="EMBL" id="PDNV01000001">
    <property type="protein sequence ID" value="PLC55676.1"/>
    <property type="molecule type" value="Genomic_DNA"/>
</dbReference>
<dbReference type="CDD" id="cd01949">
    <property type="entry name" value="GGDEF"/>
    <property type="match status" value="1"/>
</dbReference>
<feature type="transmembrane region" description="Helical" evidence="1">
    <location>
        <begin position="12"/>
        <end position="32"/>
    </location>
</feature>
<dbReference type="Gene3D" id="3.30.70.270">
    <property type="match status" value="1"/>
</dbReference>
<dbReference type="SMART" id="SM00267">
    <property type="entry name" value="GGDEF"/>
    <property type="match status" value="1"/>
</dbReference>
<evidence type="ECO:0000259" key="2">
    <source>
        <dbReference type="PROSITE" id="PS50112"/>
    </source>
</evidence>
<dbReference type="PROSITE" id="PS50883">
    <property type="entry name" value="EAL"/>
    <property type="match status" value="1"/>
</dbReference>
<reference evidence="6 7" key="1">
    <citation type="submission" date="2017-10" db="EMBL/GenBank/DDBJ databases">
        <title>Two draft genome sequences of Pusillimonas sp. strains isolated from a nitrate- and radionuclide-contaminated groundwater in Russia.</title>
        <authorList>
            <person name="Grouzdev D.S."/>
            <person name="Tourova T.P."/>
            <person name="Goeva M.A."/>
            <person name="Babich T.L."/>
            <person name="Sokolova D.S."/>
            <person name="Abdullin R."/>
            <person name="Poltaraus A.B."/>
            <person name="Toshchakov S.V."/>
            <person name="Nazina T.N."/>
        </authorList>
    </citation>
    <scope>NUCLEOTIDE SEQUENCE [LARGE SCALE GENOMIC DNA]</scope>
    <source>
        <strain evidence="6 7">JR1/69-2-13</strain>
    </source>
</reference>
<dbReference type="PANTHER" id="PTHR44757:SF4">
    <property type="entry name" value="DIGUANYLATE CYCLASE DGCE-RELATED"/>
    <property type="match status" value="1"/>
</dbReference>
<comment type="caution">
    <text evidence="6">The sequence shown here is derived from an EMBL/GenBank/DDBJ whole genome shotgun (WGS) entry which is preliminary data.</text>
</comment>
<feature type="domain" description="GGDEF" evidence="5">
    <location>
        <begin position="337"/>
        <end position="470"/>
    </location>
</feature>
<feature type="transmembrane region" description="Helical" evidence="1">
    <location>
        <begin position="134"/>
        <end position="159"/>
    </location>
</feature>
<dbReference type="CDD" id="cd00130">
    <property type="entry name" value="PAS"/>
    <property type="match status" value="1"/>
</dbReference>
<dbReference type="SUPFAM" id="SSF55785">
    <property type="entry name" value="PYP-like sensor domain (PAS domain)"/>
    <property type="match status" value="1"/>
</dbReference>
<dbReference type="GO" id="GO:0003824">
    <property type="term" value="F:catalytic activity"/>
    <property type="evidence" value="ECO:0007669"/>
    <property type="project" value="UniProtKB-ARBA"/>
</dbReference>
<dbReference type="CDD" id="cd01948">
    <property type="entry name" value="EAL"/>
    <property type="match status" value="1"/>
</dbReference>
<dbReference type="SMART" id="SM00086">
    <property type="entry name" value="PAC"/>
    <property type="match status" value="1"/>
</dbReference>
<dbReference type="InterPro" id="IPR000700">
    <property type="entry name" value="PAS-assoc_C"/>
</dbReference>
<dbReference type="InterPro" id="IPR035965">
    <property type="entry name" value="PAS-like_dom_sf"/>
</dbReference>
<dbReference type="PROSITE" id="PS50112">
    <property type="entry name" value="PAS"/>
    <property type="match status" value="1"/>
</dbReference>
<dbReference type="Gene3D" id="3.20.20.450">
    <property type="entry name" value="EAL domain"/>
    <property type="match status" value="1"/>
</dbReference>
<dbReference type="InterPro" id="IPR000014">
    <property type="entry name" value="PAS"/>
</dbReference>
<dbReference type="PANTHER" id="PTHR44757">
    <property type="entry name" value="DIGUANYLATE CYCLASE DGCP"/>
    <property type="match status" value="1"/>
</dbReference>
<dbReference type="NCBIfam" id="TIGR00254">
    <property type="entry name" value="GGDEF"/>
    <property type="match status" value="1"/>
</dbReference>
<dbReference type="PROSITE" id="PS50113">
    <property type="entry name" value="PAC"/>
    <property type="match status" value="1"/>
</dbReference>
<dbReference type="InterPro" id="IPR001610">
    <property type="entry name" value="PAC"/>
</dbReference>
<dbReference type="SUPFAM" id="SSF55073">
    <property type="entry name" value="Nucleotide cyclase"/>
    <property type="match status" value="1"/>
</dbReference>
<dbReference type="SMART" id="SM00052">
    <property type="entry name" value="EAL"/>
    <property type="match status" value="1"/>
</dbReference>
<evidence type="ECO:0000313" key="7">
    <source>
        <dbReference type="Proteomes" id="UP000234328"/>
    </source>
</evidence>
<dbReference type="InterPro" id="IPR013656">
    <property type="entry name" value="PAS_4"/>
</dbReference>
<dbReference type="InterPro" id="IPR001633">
    <property type="entry name" value="EAL_dom"/>
</dbReference>
<proteinExistence type="predicted"/>
<dbReference type="InterPro" id="IPR029787">
    <property type="entry name" value="Nucleotide_cyclase"/>
</dbReference>
<dbReference type="InterPro" id="IPR052155">
    <property type="entry name" value="Biofilm_reg_signaling"/>
</dbReference>
<dbReference type="OrthoDB" id="9813903at2"/>
<dbReference type="FunFam" id="3.30.70.270:FF:000001">
    <property type="entry name" value="Diguanylate cyclase domain protein"/>
    <property type="match status" value="1"/>
</dbReference>
<gene>
    <name evidence="6" type="ORF">CR155_01060</name>
</gene>
<evidence type="ECO:0000259" key="4">
    <source>
        <dbReference type="PROSITE" id="PS50883"/>
    </source>
</evidence>
<dbReference type="InterPro" id="IPR043128">
    <property type="entry name" value="Rev_trsase/Diguanyl_cyclase"/>
</dbReference>
<evidence type="ECO:0000256" key="1">
    <source>
        <dbReference type="SAM" id="Phobius"/>
    </source>
</evidence>
<organism evidence="6 7">
    <name type="scientific">Pollutimonas nitritireducens</name>
    <dbReference type="NCBI Taxonomy" id="2045209"/>
    <lineage>
        <taxon>Bacteria</taxon>
        <taxon>Pseudomonadati</taxon>
        <taxon>Pseudomonadota</taxon>
        <taxon>Betaproteobacteria</taxon>
        <taxon>Burkholderiales</taxon>
        <taxon>Alcaligenaceae</taxon>
        <taxon>Pollutimonas</taxon>
    </lineage>
</organism>
<keyword evidence="1" id="KW-1133">Transmembrane helix</keyword>
<dbReference type="PROSITE" id="PS50887">
    <property type="entry name" value="GGDEF"/>
    <property type="match status" value="1"/>
</dbReference>
<dbReference type="NCBIfam" id="TIGR00229">
    <property type="entry name" value="sensory_box"/>
    <property type="match status" value="1"/>
</dbReference>
<dbReference type="AlphaFoldDB" id="A0A2N4UKX8"/>
<dbReference type="InterPro" id="IPR035919">
    <property type="entry name" value="EAL_sf"/>
</dbReference>
<dbReference type="SMART" id="SM00091">
    <property type="entry name" value="PAS"/>
    <property type="match status" value="1"/>
</dbReference>
<dbReference type="Proteomes" id="UP000234328">
    <property type="component" value="Unassembled WGS sequence"/>
</dbReference>
<dbReference type="Gene3D" id="3.30.450.20">
    <property type="entry name" value="PAS domain"/>
    <property type="match status" value="1"/>
</dbReference>
<dbReference type="Pfam" id="PF00990">
    <property type="entry name" value="GGDEF"/>
    <property type="match status" value="1"/>
</dbReference>
<keyword evidence="1" id="KW-0812">Transmembrane</keyword>
<dbReference type="RefSeq" id="WP_102068159.1">
    <property type="nucleotide sequence ID" value="NZ_PDNV01000001.1"/>
</dbReference>
<sequence length="756" mass="83527">MLYPRKLKLLTAFAAVLAVLAFILPPVTYLALKYQHEKAVVSVETHVNALAVSELINTNPELWVFEQLRLIELLSFRTGSVGASESRTVYDIEGTIVAQSKGVVDAPRISSSRLLFDAGRPVGRIDIERSFRVALINSGGIAAISLVVAILLFLATYGLPLRTLRKTFNDLRQEKEKALVTLQSIGDAVITTDQNMRIEYLNPVAEELTGWTTAEARSMHMDEVFRIFNEKSREPSVNPIRECLDTNAVVAMENHTILVRKGDGEEFHIEDSAAPIRLSDGVIVGAVMVFHDVTDRRKAQKRLHHIAFHDELTGLPNRSYFQESLRRAMQEAHVLNRQVGVLFMDLDRFKTVNDSLGHAVGDELLILVAKRLQACVRDHDMVSRMGGDEFTAVLTDLPSAESAAIVAEKIIKALSAPFQLHGNTLRISASIGITLFPRDGASIGILLKNADTAMYHAKSCGRNNFQYYTAAMSARAVDALYLENALRTALENAEYYLEYQPKFDVKTRRVVGVEALLRWNSPHLGCVMPSDFISALEESGDICQVGNWVLKTAIAQAKVWMDAGRALVVSVNVSARQFKQPDWVGEVMALLDAAGLPPSLLQIEVTESLLMDGADRNETMIRTLTHLGVKVALDDFGTGFSSLSYLCRFPITELKIDRSFVVDIRRNTTAYKVVKTIIELGQALDIRVIAEGVETPEQYDLLTEMGCDEIQGYLVSRPLGVVALEAFLDNFGGARRAGPNRPPLTPAFPGNLPAHT</sequence>
<protein>
    <submittedName>
        <fullName evidence="6">GGDEF domain-containing protein</fullName>
    </submittedName>
</protein>
<dbReference type="Pfam" id="PF00563">
    <property type="entry name" value="EAL"/>
    <property type="match status" value="1"/>
</dbReference>
<evidence type="ECO:0000259" key="5">
    <source>
        <dbReference type="PROSITE" id="PS50887"/>
    </source>
</evidence>
<dbReference type="SUPFAM" id="SSF141868">
    <property type="entry name" value="EAL domain-like"/>
    <property type="match status" value="1"/>
</dbReference>
<keyword evidence="7" id="KW-1185">Reference proteome</keyword>
<accession>A0A2N4UKX8</accession>
<dbReference type="InterPro" id="IPR000160">
    <property type="entry name" value="GGDEF_dom"/>
</dbReference>